<feature type="compositionally biased region" description="Polar residues" evidence="1">
    <location>
        <begin position="39"/>
        <end position="68"/>
    </location>
</feature>
<gene>
    <name evidence="2" type="ORF">CgunFtcFv8_013314</name>
</gene>
<keyword evidence="3" id="KW-1185">Reference proteome</keyword>
<protein>
    <submittedName>
        <fullName evidence="2">Uncharacterized protein</fullName>
    </submittedName>
</protein>
<feature type="region of interest" description="Disordered" evidence="1">
    <location>
        <begin position="36"/>
        <end position="68"/>
    </location>
</feature>
<proteinExistence type="predicted"/>
<name>A0AAN8HYM3_CHAGU</name>
<evidence type="ECO:0000256" key="1">
    <source>
        <dbReference type="SAM" id="MobiDB-lite"/>
    </source>
</evidence>
<dbReference type="EMBL" id="JAURVH010001518">
    <property type="protein sequence ID" value="KAK5928239.1"/>
    <property type="molecule type" value="Genomic_DNA"/>
</dbReference>
<dbReference type="AlphaFoldDB" id="A0AAN8HYM3"/>
<reference evidence="2 3" key="1">
    <citation type="journal article" date="2023" name="Mol. Biol. Evol.">
        <title>Genomics of Secondarily Temperate Adaptation in the Only Non-Antarctic Icefish.</title>
        <authorList>
            <person name="Rivera-Colon A.G."/>
            <person name="Rayamajhi N."/>
            <person name="Minhas B.F."/>
            <person name="Madrigal G."/>
            <person name="Bilyk K.T."/>
            <person name="Yoon V."/>
            <person name="Hune M."/>
            <person name="Gregory S."/>
            <person name="Cheng C.H.C."/>
            <person name="Catchen J.M."/>
        </authorList>
    </citation>
    <scope>NUCLEOTIDE SEQUENCE [LARGE SCALE GENOMIC DNA]</scope>
    <source>
        <tissue evidence="2">White muscle</tissue>
    </source>
</reference>
<dbReference type="Proteomes" id="UP001331515">
    <property type="component" value="Unassembled WGS sequence"/>
</dbReference>
<organism evidence="2 3">
    <name type="scientific">Champsocephalus gunnari</name>
    <name type="common">Mackerel icefish</name>
    <dbReference type="NCBI Taxonomy" id="52237"/>
    <lineage>
        <taxon>Eukaryota</taxon>
        <taxon>Metazoa</taxon>
        <taxon>Chordata</taxon>
        <taxon>Craniata</taxon>
        <taxon>Vertebrata</taxon>
        <taxon>Euteleostomi</taxon>
        <taxon>Actinopterygii</taxon>
        <taxon>Neopterygii</taxon>
        <taxon>Teleostei</taxon>
        <taxon>Neoteleostei</taxon>
        <taxon>Acanthomorphata</taxon>
        <taxon>Eupercaria</taxon>
        <taxon>Perciformes</taxon>
        <taxon>Notothenioidei</taxon>
        <taxon>Channichthyidae</taxon>
        <taxon>Champsocephalus</taxon>
    </lineage>
</organism>
<evidence type="ECO:0000313" key="2">
    <source>
        <dbReference type="EMBL" id="KAK5928239.1"/>
    </source>
</evidence>
<accession>A0AAN8HYM3</accession>
<comment type="caution">
    <text evidence="2">The sequence shown here is derived from an EMBL/GenBank/DDBJ whole genome shotgun (WGS) entry which is preliminary data.</text>
</comment>
<evidence type="ECO:0000313" key="3">
    <source>
        <dbReference type="Proteomes" id="UP001331515"/>
    </source>
</evidence>
<sequence length="118" mass="13101">MTFSNGPKCDRAYENFIDQPNDPLYSWQELLASRDASHSTESPHPSFTALSHSYSTNLRPLPSSTSTERSFSFPSRCLCSSHRECEGSTLTFEVAQNWISSVILSPSPSWSAVHAVTN</sequence>